<dbReference type="VEuPathDB" id="CryptoDB:Cvel_2784"/>
<keyword evidence="1" id="KW-0732">Signal</keyword>
<feature type="signal peptide" evidence="1">
    <location>
        <begin position="1"/>
        <end position="19"/>
    </location>
</feature>
<name>A0A0G4F682_9ALVE</name>
<evidence type="ECO:0000256" key="1">
    <source>
        <dbReference type="SAM" id="SignalP"/>
    </source>
</evidence>
<organism evidence="2">
    <name type="scientific">Chromera velia CCMP2878</name>
    <dbReference type="NCBI Taxonomy" id="1169474"/>
    <lineage>
        <taxon>Eukaryota</taxon>
        <taxon>Sar</taxon>
        <taxon>Alveolata</taxon>
        <taxon>Colpodellida</taxon>
        <taxon>Chromeraceae</taxon>
        <taxon>Chromera</taxon>
    </lineage>
</organism>
<reference evidence="2" key="1">
    <citation type="submission" date="2014-11" db="EMBL/GenBank/DDBJ databases">
        <authorList>
            <person name="Otto D Thomas"/>
            <person name="Naeem Raeece"/>
        </authorList>
    </citation>
    <scope>NUCLEOTIDE SEQUENCE</scope>
</reference>
<sequence>MSLQSLFFCLLFSLFSTEALNRFDCAVPSFVWKANHRQSQGDGDSQEEVGGGSKDVCGPLFAPVSHQSCCPKFSGGKLLTGLQEVVHLRYTEAQRVLKHAAIPTWKKSGDCQGFPYMLNEEVWHMTVRALQTLDALVEDLEAMGRLEACARCFRLATGEAVGNNTSLERGWERERVCGGLGKTTSPDSCMSTGVGLDSSLAHGGGAQSVMSEWERQKGAALGRAQDRIAKAVSFQKDRWDSMMRRCRAAGESARVGGEREKEKCMPPWRVLSAWRPHGFSPLGGAGGMGNSGGGVKVLGDLVPLLNRKLLEGREEVERMIERGDHPRSLKGVPLAEDLLSFHQWGMRLSNCVTQAAAEMFSFLWQIDLASNYRSKWGKPLIRFFFGDEREFVSLGGVKEEGEIDTDRVSESVSQLLNGSHEAREEDAEESRLSRHASDFLSSSGLSSSVLWDLPGSFSKFDLCIVVEIELEGGDEGAKKAEGLLTELFGFLETVRATWVVLVESGAWGGKLLCRLASLLGEGERETRGGAVGWAWKGNRLAGDLGNRIELVWRKFYGKEKGWSDSNRRLPFSSGAWALGMGRSSAVSAVTVFDGKGVHQPGFSGNCSSSNFFQQTVDVIVDLLERKKLSTEGGAMRRLSLLAHDVQRLEEKKTDSLFTEAMEKQQRAQRRYVQGWQGDGVEGQADLKAPLVFLCTSWMLCGGSGDRINGILFVVLLAVVTARPFLICSNTPLPFPLFFQPVSPSLDWRTDCTKLWGSPSVVWGIDAIEMVVDSFDALEEELSRVEGEEREGRGVLMISANSRGTDLVLNQNGTLGHRARSLGLDLVPSLSRRLFRAAFAPTPALLDLTALVLCRSFGGGQEAECLDAEVREWRTSPPPFIAIHFRSGDQARNWKDPKRHSMDTLPRFFECARRVEEMMVEAAGVNRGSKNLERGLPWIILSDAEAVWEYPEFVLLESQGKVFRPFLFGELGHTDLSEPSLAAESALDAVIGQMIIGQASAAVISKSNFGELSAELLGETVPDTFFWNGCTRVDFSSA</sequence>
<proteinExistence type="predicted"/>
<accession>A0A0G4F682</accession>
<dbReference type="EMBL" id="CDMZ01000144">
    <property type="protein sequence ID" value="CEM07754.1"/>
    <property type="molecule type" value="Genomic_DNA"/>
</dbReference>
<evidence type="ECO:0000313" key="2">
    <source>
        <dbReference type="EMBL" id="CEM07754.1"/>
    </source>
</evidence>
<protein>
    <submittedName>
        <fullName evidence="2">Uncharacterized protein</fullName>
    </submittedName>
</protein>
<gene>
    <name evidence="2" type="ORF">Cvel_2784</name>
</gene>
<dbReference type="AlphaFoldDB" id="A0A0G4F682"/>
<feature type="chain" id="PRO_5005188139" evidence="1">
    <location>
        <begin position="20"/>
        <end position="1037"/>
    </location>
</feature>